<dbReference type="AlphaFoldDB" id="A0A150X5W0"/>
<dbReference type="CDD" id="cd04301">
    <property type="entry name" value="NAT_SF"/>
    <property type="match status" value="1"/>
</dbReference>
<name>A0A150X5W0_9BACT</name>
<dbReference type="OrthoDB" id="1551121at2"/>
<keyword evidence="3" id="KW-1185">Reference proteome</keyword>
<dbReference type="InterPro" id="IPR016181">
    <property type="entry name" value="Acyl_CoA_acyltransferase"/>
</dbReference>
<gene>
    <name evidence="2" type="ORF">AWW68_15565</name>
</gene>
<dbReference type="Gene3D" id="3.40.630.30">
    <property type="match status" value="1"/>
</dbReference>
<dbReference type="Pfam" id="PF13527">
    <property type="entry name" value="Acetyltransf_9"/>
    <property type="match status" value="1"/>
</dbReference>
<proteinExistence type="predicted"/>
<dbReference type="EMBL" id="LRPC01000028">
    <property type="protein sequence ID" value="KYG74074.1"/>
    <property type="molecule type" value="Genomic_DNA"/>
</dbReference>
<dbReference type="GO" id="GO:0016747">
    <property type="term" value="F:acyltransferase activity, transferring groups other than amino-acyl groups"/>
    <property type="evidence" value="ECO:0007669"/>
    <property type="project" value="InterPro"/>
</dbReference>
<evidence type="ECO:0000259" key="1">
    <source>
        <dbReference type="PROSITE" id="PS51186"/>
    </source>
</evidence>
<dbReference type="STRING" id="333140.AWW68_15565"/>
<comment type="caution">
    <text evidence="2">The sequence shown here is derived from an EMBL/GenBank/DDBJ whole genome shotgun (WGS) entry which is preliminary data.</text>
</comment>
<evidence type="ECO:0000313" key="3">
    <source>
        <dbReference type="Proteomes" id="UP000075606"/>
    </source>
</evidence>
<accession>A0A150X5W0</accession>
<protein>
    <recommendedName>
        <fullName evidence="1">N-acetyltransferase domain-containing protein</fullName>
    </recommendedName>
</protein>
<sequence>MNYAVVSIPVNLVETSAIEEVNVLTDLTWPDTKPKGFTKASRIEDFIKRNPNKTCHFIYEAESLIGYAESFPREIKVDNQRITVMGLGAVCVHPQRKGQGLGALLVQAAFKRIDSGEFAVGLFQTGVPGFYEKLNCRSIENKIINSLSDTPNANPFWDPYVMIYPRQFIGFQSEIDLLGAGY</sequence>
<organism evidence="2 3">
    <name type="scientific">Roseivirga spongicola</name>
    <dbReference type="NCBI Taxonomy" id="333140"/>
    <lineage>
        <taxon>Bacteria</taxon>
        <taxon>Pseudomonadati</taxon>
        <taxon>Bacteroidota</taxon>
        <taxon>Cytophagia</taxon>
        <taxon>Cytophagales</taxon>
        <taxon>Roseivirgaceae</taxon>
        <taxon>Roseivirga</taxon>
    </lineage>
</organism>
<feature type="domain" description="N-acetyltransferase" evidence="1">
    <location>
        <begin position="8"/>
        <end position="182"/>
    </location>
</feature>
<dbReference type="PROSITE" id="PS51186">
    <property type="entry name" value="GNAT"/>
    <property type="match status" value="1"/>
</dbReference>
<evidence type="ECO:0000313" key="2">
    <source>
        <dbReference type="EMBL" id="KYG74074.1"/>
    </source>
</evidence>
<dbReference type="RefSeq" id="WP_068223467.1">
    <property type="nucleotide sequence ID" value="NZ_CP139724.1"/>
</dbReference>
<dbReference type="Proteomes" id="UP000075606">
    <property type="component" value="Unassembled WGS sequence"/>
</dbReference>
<dbReference type="InterPro" id="IPR000182">
    <property type="entry name" value="GNAT_dom"/>
</dbReference>
<dbReference type="SUPFAM" id="SSF55729">
    <property type="entry name" value="Acyl-CoA N-acyltransferases (Nat)"/>
    <property type="match status" value="1"/>
</dbReference>
<reference evidence="2 3" key="1">
    <citation type="submission" date="2016-01" db="EMBL/GenBank/DDBJ databases">
        <title>Genome sequencing of Roseivirga spongicola UST030701-084.</title>
        <authorList>
            <person name="Selvaratnam C."/>
            <person name="Thevarajoo S."/>
            <person name="Goh K.M."/>
            <person name="Ee R."/>
            <person name="Chan K.-G."/>
            <person name="Chong C.S."/>
        </authorList>
    </citation>
    <scope>NUCLEOTIDE SEQUENCE [LARGE SCALE GENOMIC DNA]</scope>
    <source>
        <strain evidence="2 3">UST030701-084</strain>
    </source>
</reference>